<organism evidence="2 3">
    <name type="scientific">Phreatobacter oligotrophus</name>
    <dbReference type="NCBI Taxonomy" id="1122261"/>
    <lineage>
        <taxon>Bacteria</taxon>
        <taxon>Pseudomonadati</taxon>
        <taxon>Pseudomonadota</taxon>
        <taxon>Alphaproteobacteria</taxon>
        <taxon>Hyphomicrobiales</taxon>
        <taxon>Phreatobacteraceae</taxon>
        <taxon>Phreatobacter</taxon>
    </lineage>
</organism>
<dbReference type="PANTHER" id="PTHR42815">
    <property type="entry name" value="FAD-BINDING, PUTATIVE (AFU_ORTHOLOGUE AFUA_6G07600)-RELATED"/>
    <property type="match status" value="1"/>
</dbReference>
<evidence type="ECO:0000259" key="1">
    <source>
        <dbReference type="Pfam" id="PF01243"/>
    </source>
</evidence>
<dbReference type="EMBL" id="PZZL01000004">
    <property type="protein sequence ID" value="PTM57172.1"/>
    <property type="molecule type" value="Genomic_DNA"/>
</dbReference>
<dbReference type="Proteomes" id="UP000241808">
    <property type="component" value="Unassembled WGS sequence"/>
</dbReference>
<proteinExistence type="predicted"/>
<protein>
    <recommendedName>
        <fullName evidence="1">Pyridoxamine 5'-phosphate oxidase N-terminal domain-containing protein</fullName>
    </recommendedName>
</protein>
<comment type="caution">
    <text evidence="2">The sequence shown here is derived from an EMBL/GenBank/DDBJ whole genome shotgun (WGS) entry which is preliminary data.</text>
</comment>
<sequence length="201" mass="21664">MWIDDEAALKALYGPVGEASIAKEVPHLTPAYRALVKASPFCVLATAGPEGLDATPRGDPPGFIRVLDERTILIPDRRGNNRIDSLLNIVRDPRVALLVMVPGVAETLRINGRGRITTDPALLGPTAIDGKAPVSGLVISIETVYFQCSRALIRSRLWDPAAQRPRGELPSPGQMLKSAKESFDAEAYDQALPGRVATTLY</sequence>
<name>A0A2T4Z5M7_9HYPH</name>
<reference evidence="2 3" key="1">
    <citation type="submission" date="2018-04" db="EMBL/GenBank/DDBJ databases">
        <title>Genomic Encyclopedia of Archaeal and Bacterial Type Strains, Phase II (KMG-II): from individual species to whole genera.</title>
        <authorList>
            <person name="Goeker M."/>
        </authorList>
    </citation>
    <scope>NUCLEOTIDE SEQUENCE [LARGE SCALE GENOMIC DNA]</scope>
    <source>
        <strain evidence="2 3">DSM 25521</strain>
    </source>
</reference>
<keyword evidence="3" id="KW-1185">Reference proteome</keyword>
<dbReference type="AlphaFoldDB" id="A0A2T4Z5M7"/>
<accession>A0A2T4Z5M7</accession>
<dbReference type="InterPro" id="IPR011576">
    <property type="entry name" value="Pyridox_Oxase_N"/>
</dbReference>
<dbReference type="PANTHER" id="PTHR42815:SF2">
    <property type="entry name" value="FAD-BINDING, PUTATIVE (AFU_ORTHOLOGUE AFUA_6G07600)-RELATED"/>
    <property type="match status" value="1"/>
</dbReference>
<dbReference type="InterPro" id="IPR012349">
    <property type="entry name" value="Split_barrel_FMN-bd"/>
</dbReference>
<dbReference type="OrthoDB" id="9790331at2"/>
<evidence type="ECO:0000313" key="2">
    <source>
        <dbReference type="EMBL" id="PTM57172.1"/>
    </source>
</evidence>
<dbReference type="SUPFAM" id="SSF50475">
    <property type="entry name" value="FMN-binding split barrel"/>
    <property type="match status" value="1"/>
</dbReference>
<dbReference type="Gene3D" id="2.30.110.10">
    <property type="entry name" value="Electron Transport, Fmn-binding Protein, Chain A"/>
    <property type="match status" value="1"/>
</dbReference>
<dbReference type="InterPro" id="IPR024029">
    <property type="entry name" value="Pyridox_Oxase_FMN-dep"/>
</dbReference>
<evidence type="ECO:0000313" key="3">
    <source>
        <dbReference type="Proteomes" id="UP000241808"/>
    </source>
</evidence>
<dbReference type="RefSeq" id="WP_108176984.1">
    <property type="nucleotide sequence ID" value="NZ_PZZL01000004.1"/>
</dbReference>
<dbReference type="Pfam" id="PF01243">
    <property type="entry name" value="PNPOx_N"/>
    <property type="match status" value="1"/>
</dbReference>
<feature type="domain" description="Pyridoxamine 5'-phosphate oxidase N-terminal" evidence="1">
    <location>
        <begin position="28"/>
        <end position="148"/>
    </location>
</feature>
<gene>
    <name evidence="2" type="ORF">C8P69_104220</name>
</gene>
<dbReference type="NCBIfam" id="TIGR04025">
    <property type="entry name" value="PPOX_FMN_DR2398"/>
    <property type="match status" value="1"/>
</dbReference>